<gene>
    <name evidence="1" type="ORF">FEG63_03750</name>
</gene>
<protein>
    <submittedName>
        <fullName evidence="1">Uncharacterized protein</fullName>
    </submittedName>
</protein>
<evidence type="ECO:0000313" key="1">
    <source>
        <dbReference type="EMBL" id="NTY58666.1"/>
    </source>
</evidence>
<dbReference type="Proteomes" id="UP000708347">
    <property type="component" value="Unassembled WGS sequence"/>
</dbReference>
<reference evidence="1 2" key="1">
    <citation type="submission" date="2019-05" db="EMBL/GenBank/DDBJ databases">
        <title>Mycolicibacterium sphagni ENV482 genome assembly.</title>
        <authorList>
            <person name="Chen W."/>
            <person name="Faulkner N.W."/>
            <person name="Hyman M.R."/>
        </authorList>
    </citation>
    <scope>NUCLEOTIDE SEQUENCE [LARGE SCALE GENOMIC DNA]</scope>
    <source>
        <strain evidence="1 2">ENV482</strain>
    </source>
</reference>
<dbReference type="RefSeq" id="WP_174396619.1">
    <property type="nucleotide sequence ID" value="NZ_VBSB01000003.1"/>
</dbReference>
<comment type="caution">
    <text evidence="1">The sequence shown here is derived from an EMBL/GenBank/DDBJ whole genome shotgun (WGS) entry which is preliminary data.</text>
</comment>
<name>A0ABX2JUW7_9MYCO</name>
<dbReference type="EMBL" id="VBSB01000003">
    <property type="protein sequence ID" value="NTY58666.1"/>
    <property type="molecule type" value="Genomic_DNA"/>
</dbReference>
<sequence length="166" mass="18517">MTTIHDDNATTWRDLADQLTPEQIAYIEQWEAHPEVPPRADGLPFDAEHRRSSLLFTAREYAWRNAAAVRYAHISPPPGATYVGDWAGDMWESGDPATRIFEGTKRTCEHMEVRTGGWQDSNGRTEWQITVDSNAKFNDGQMTSSVARQVGAAVVAAADELDRLNA</sequence>
<keyword evidence="2" id="KW-1185">Reference proteome</keyword>
<evidence type="ECO:0000313" key="2">
    <source>
        <dbReference type="Proteomes" id="UP000708347"/>
    </source>
</evidence>
<organism evidence="1 2">
    <name type="scientific">Mycolicibacterium sphagni</name>
    <dbReference type="NCBI Taxonomy" id="1786"/>
    <lineage>
        <taxon>Bacteria</taxon>
        <taxon>Bacillati</taxon>
        <taxon>Actinomycetota</taxon>
        <taxon>Actinomycetes</taxon>
        <taxon>Mycobacteriales</taxon>
        <taxon>Mycobacteriaceae</taxon>
        <taxon>Mycolicibacterium</taxon>
    </lineage>
</organism>
<accession>A0ABX2JUW7</accession>
<proteinExistence type="predicted"/>